<keyword evidence="3 5" id="KW-1133">Transmembrane helix</keyword>
<feature type="transmembrane region" description="Helical" evidence="5">
    <location>
        <begin position="69"/>
        <end position="94"/>
    </location>
</feature>
<dbReference type="InParanoid" id="A0A259TTX0"/>
<evidence type="ECO:0000256" key="2">
    <source>
        <dbReference type="ARBA" id="ARBA00022692"/>
    </source>
</evidence>
<keyword evidence="2 5" id="KW-0812">Transmembrane</keyword>
<evidence type="ECO:0000256" key="4">
    <source>
        <dbReference type="ARBA" id="ARBA00023136"/>
    </source>
</evidence>
<dbReference type="Pfam" id="PF04610">
    <property type="entry name" value="TrbL"/>
    <property type="match status" value="1"/>
</dbReference>
<feature type="transmembrane region" description="Helical" evidence="5">
    <location>
        <begin position="237"/>
        <end position="257"/>
    </location>
</feature>
<reference evidence="6 7" key="1">
    <citation type="submission" date="2016-11" db="EMBL/GenBank/DDBJ databases">
        <title>Study of marine rhodopsin-containing bacteria.</title>
        <authorList>
            <person name="Yoshizawa S."/>
            <person name="Kumagai Y."/>
            <person name="Kogure K."/>
        </authorList>
    </citation>
    <scope>NUCLEOTIDE SEQUENCE [LARGE SCALE GENOMIC DNA]</scope>
    <source>
        <strain evidence="6 7">SG-29</strain>
    </source>
</reference>
<evidence type="ECO:0000256" key="1">
    <source>
        <dbReference type="ARBA" id="ARBA00004141"/>
    </source>
</evidence>
<keyword evidence="4 5" id="KW-0472">Membrane</keyword>
<keyword evidence="7" id="KW-1185">Reference proteome</keyword>
<feature type="transmembrane region" description="Helical" evidence="5">
    <location>
        <begin position="277"/>
        <end position="298"/>
    </location>
</feature>
<feature type="transmembrane region" description="Helical" evidence="5">
    <location>
        <begin position="199"/>
        <end position="225"/>
    </location>
</feature>
<comment type="subcellular location">
    <subcellularLocation>
        <location evidence="1">Membrane</location>
        <topology evidence="1">Multi-pass membrane protein</topology>
    </subcellularLocation>
</comment>
<dbReference type="Proteomes" id="UP000216446">
    <property type="component" value="Unassembled WGS sequence"/>
</dbReference>
<evidence type="ECO:0000256" key="3">
    <source>
        <dbReference type="ARBA" id="ARBA00022989"/>
    </source>
</evidence>
<dbReference type="GO" id="GO:0030255">
    <property type="term" value="P:protein secretion by the type IV secretion system"/>
    <property type="evidence" value="ECO:0007669"/>
    <property type="project" value="InterPro"/>
</dbReference>
<accession>A0A259TTX0</accession>
<dbReference type="AlphaFoldDB" id="A0A259TTX0"/>
<name>A0A259TTX0_9BACT</name>
<dbReference type="InterPro" id="IPR007688">
    <property type="entry name" value="Conjugal_tfr_TrbL/VirB6"/>
</dbReference>
<gene>
    <name evidence="6" type="ORF">BSZ36_18785</name>
</gene>
<feature type="transmembrane region" description="Helical" evidence="5">
    <location>
        <begin position="166"/>
        <end position="193"/>
    </location>
</feature>
<evidence type="ECO:0000256" key="5">
    <source>
        <dbReference type="SAM" id="Phobius"/>
    </source>
</evidence>
<dbReference type="RefSeq" id="WP_179271305.1">
    <property type="nucleotide sequence ID" value="NZ_MQWB01000015.1"/>
</dbReference>
<organism evidence="6 7">
    <name type="scientific">Rubricoccus marinus</name>
    <dbReference type="NCBI Taxonomy" id="716817"/>
    <lineage>
        <taxon>Bacteria</taxon>
        <taxon>Pseudomonadati</taxon>
        <taxon>Rhodothermota</taxon>
        <taxon>Rhodothermia</taxon>
        <taxon>Rhodothermales</taxon>
        <taxon>Rubricoccaceae</taxon>
        <taxon>Rubricoccus</taxon>
    </lineage>
</organism>
<proteinExistence type="predicted"/>
<evidence type="ECO:0000313" key="6">
    <source>
        <dbReference type="EMBL" id="OZC01163.1"/>
    </source>
</evidence>
<protein>
    <recommendedName>
        <fullName evidence="8">P-type conjugative transfer protein TrbL</fullName>
    </recommendedName>
</protein>
<dbReference type="GO" id="GO:0016020">
    <property type="term" value="C:membrane"/>
    <property type="evidence" value="ECO:0007669"/>
    <property type="project" value="UniProtKB-SubCell"/>
</dbReference>
<evidence type="ECO:0000313" key="7">
    <source>
        <dbReference type="Proteomes" id="UP000216446"/>
    </source>
</evidence>
<evidence type="ECO:0008006" key="8">
    <source>
        <dbReference type="Google" id="ProtNLM"/>
    </source>
</evidence>
<dbReference type="EMBL" id="MQWB01000015">
    <property type="protein sequence ID" value="OZC01163.1"/>
    <property type="molecule type" value="Genomic_DNA"/>
</dbReference>
<sequence>MGTRVRRCLPSSDAPTRAVGGSGVWVRAAGVAALVAFALSTEASAQAPPVLDTIVDDFRAAVDAARPGLLAIARGTFGTLAIIEIALSAILWTLREDGPYRVLTGLVVKLAWLAFAFSLIVSFDVWFPPVLNGFVAAGGTVTAGTVSPSDVLGLGTELSVEMVAAFFDGVGLLDVSVSVLVTAVLVAVAALLVLLMFALIAAVVVVVLVESFIALAVGALVLGFSAFRGTANLADRFVAYVFNLGIRLFCLFLLVAIGTDVAQGWLPIIQANPDDLGAMMAVLGGAVTFTVLVTYVPFKVSTSLTRDLSVGFEKALNSV</sequence>
<feature type="transmembrane region" description="Helical" evidence="5">
    <location>
        <begin position="106"/>
        <end position="127"/>
    </location>
</feature>
<comment type="caution">
    <text evidence="6">The sequence shown here is derived from an EMBL/GenBank/DDBJ whole genome shotgun (WGS) entry which is preliminary data.</text>
</comment>